<name>A0ABS1KRY2_9BACT</name>
<gene>
    <name evidence="2" type="ORF">JI741_12660</name>
</gene>
<keyword evidence="1" id="KW-1133">Transmembrane helix</keyword>
<evidence type="ECO:0000313" key="2">
    <source>
        <dbReference type="EMBL" id="MBL0742073.1"/>
    </source>
</evidence>
<keyword evidence="3" id="KW-1185">Reference proteome</keyword>
<dbReference type="EMBL" id="JAERRB010000003">
    <property type="protein sequence ID" value="MBL0742073.1"/>
    <property type="molecule type" value="Genomic_DNA"/>
</dbReference>
<feature type="transmembrane region" description="Helical" evidence="1">
    <location>
        <begin position="74"/>
        <end position="95"/>
    </location>
</feature>
<dbReference type="RefSeq" id="WP_202009859.1">
    <property type="nucleotide sequence ID" value="NZ_JAERRB010000003.1"/>
</dbReference>
<keyword evidence="1" id="KW-0472">Membrane</keyword>
<feature type="transmembrane region" description="Helical" evidence="1">
    <location>
        <begin position="45"/>
        <end position="67"/>
    </location>
</feature>
<proteinExistence type="predicted"/>
<accession>A0ABS1KRY2</accession>
<protein>
    <recommendedName>
        <fullName evidence="4">DUF1440 domain-containing protein</fullName>
    </recommendedName>
</protein>
<dbReference type="InterPro" id="IPR045713">
    <property type="entry name" value="DUF6069"/>
</dbReference>
<keyword evidence="1" id="KW-0812">Transmembrane</keyword>
<feature type="transmembrane region" description="Helical" evidence="1">
    <location>
        <begin position="12"/>
        <end position="33"/>
    </location>
</feature>
<evidence type="ECO:0000256" key="1">
    <source>
        <dbReference type="SAM" id="Phobius"/>
    </source>
</evidence>
<evidence type="ECO:0000313" key="3">
    <source>
        <dbReference type="Proteomes" id="UP000613030"/>
    </source>
</evidence>
<comment type="caution">
    <text evidence="2">The sequence shown here is derived from an EMBL/GenBank/DDBJ whole genome shotgun (WGS) entry which is preliminary data.</text>
</comment>
<dbReference type="Proteomes" id="UP000613030">
    <property type="component" value="Unassembled WGS sequence"/>
</dbReference>
<sequence length="132" mass="13679">MNAATPVTFGKALRAGAIAGLLAAGLNNLWSLVAQALGSVPPPGFVFAVCVSSIFPLLVGGVFYFMLMKLFPKGALIFTVASCLFLLLSLYPTVAPPAPNGLTTTKGFTLLTLPMHLIAGALGIWGIPKFSK</sequence>
<evidence type="ECO:0008006" key="4">
    <source>
        <dbReference type="Google" id="ProtNLM"/>
    </source>
</evidence>
<organism evidence="2 3">
    <name type="scientific">Chryseolinea lacunae</name>
    <dbReference type="NCBI Taxonomy" id="2801331"/>
    <lineage>
        <taxon>Bacteria</taxon>
        <taxon>Pseudomonadati</taxon>
        <taxon>Bacteroidota</taxon>
        <taxon>Cytophagia</taxon>
        <taxon>Cytophagales</taxon>
        <taxon>Fulvivirgaceae</taxon>
        <taxon>Chryseolinea</taxon>
    </lineage>
</organism>
<feature type="transmembrane region" description="Helical" evidence="1">
    <location>
        <begin position="107"/>
        <end position="127"/>
    </location>
</feature>
<reference evidence="2 3" key="1">
    <citation type="submission" date="2021-01" db="EMBL/GenBank/DDBJ databases">
        <title>Chryseolinea sp. Jin1 Genome sequencing and assembly.</title>
        <authorList>
            <person name="Kim I."/>
        </authorList>
    </citation>
    <scope>NUCLEOTIDE SEQUENCE [LARGE SCALE GENOMIC DNA]</scope>
    <source>
        <strain evidence="2 3">Jin1</strain>
    </source>
</reference>
<dbReference type="Pfam" id="PF19545">
    <property type="entry name" value="DUF6069"/>
    <property type="match status" value="1"/>
</dbReference>